<dbReference type="InterPro" id="IPR011335">
    <property type="entry name" value="Restrct_endonuc-II-like"/>
</dbReference>
<keyword evidence="2 7" id="KW-0255">Endonuclease</keyword>
<evidence type="ECO:0000256" key="6">
    <source>
        <dbReference type="ARBA" id="ARBA00029466"/>
    </source>
</evidence>
<dbReference type="InterPro" id="IPR004603">
    <property type="entry name" value="DNA_mismatch_endonuc_vsr"/>
</dbReference>
<evidence type="ECO:0000256" key="1">
    <source>
        <dbReference type="ARBA" id="ARBA00022722"/>
    </source>
</evidence>
<accession>A0ABY7K2V9</accession>
<name>A0ABY7K2V9_9ACTN</name>
<dbReference type="Gene3D" id="3.40.960.10">
    <property type="entry name" value="VSR Endonuclease"/>
    <property type="match status" value="1"/>
</dbReference>
<reference evidence="7" key="1">
    <citation type="submission" date="2022-05" db="EMBL/GenBank/DDBJ databases">
        <title>Jatrophihabitans sp. SB3-54 whole genome sequence.</title>
        <authorList>
            <person name="Suh M.K."/>
            <person name="Eom M.K."/>
            <person name="Kim J.S."/>
            <person name="Kim H.S."/>
            <person name="Do H.E."/>
            <person name="Shin Y.K."/>
            <person name="Lee J.-S."/>
        </authorList>
    </citation>
    <scope>NUCLEOTIDE SEQUENCE</scope>
    <source>
        <strain evidence="7">SB3-54</strain>
    </source>
</reference>
<evidence type="ECO:0000256" key="3">
    <source>
        <dbReference type="ARBA" id="ARBA00022763"/>
    </source>
</evidence>
<protein>
    <submittedName>
        <fullName evidence="7">Very short patch repair endonuclease</fullName>
    </submittedName>
</protein>
<evidence type="ECO:0000313" key="7">
    <source>
        <dbReference type="EMBL" id="WAX58535.1"/>
    </source>
</evidence>
<dbReference type="GO" id="GO:0004519">
    <property type="term" value="F:endonuclease activity"/>
    <property type="evidence" value="ECO:0007669"/>
    <property type="project" value="UniProtKB-KW"/>
</dbReference>
<dbReference type="SUPFAM" id="SSF52980">
    <property type="entry name" value="Restriction endonuclease-like"/>
    <property type="match status" value="1"/>
</dbReference>
<comment type="similarity">
    <text evidence="6">Belongs to the Vsr family.</text>
</comment>
<dbReference type="CDD" id="cd00221">
    <property type="entry name" value="Vsr"/>
    <property type="match status" value="1"/>
</dbReference>
<gene>
    <name evidence="7" type="ORF">M6B22_07160</name>
</gene>
<keyword evidence="4" id="KW-0378">Hydrolase</keyword>
<dbReference type="Proteomes" id="UP001164693">
    <property type="component" value="Chromosome"/>
</dbReference>
<organism evidence="7 8">
    <name type="scientific">Jatrophihabitans cynanchi</name>
    <dbReference type="NCBI Taxonomy" id="2944128"/>
    <lineage>
        <taxon>Bacteria</taxon>
        <taxon>Bacillati</taxon>
        <taxon>Actinomycetota</taxon>
        <taxon>Actinomycetes</taxon>
        <taxon>Jatrophihabitantales</taxon>
        <taxon>Jatrophihabitantaceae</taxon>
        <taxon>Jatrophihabitans</taxon>
    </lineage>
</organism>
<keyword evidence="8" id="KW-1185">Reference proteome</keyword>
<evidence type="ECO:0000256" key="5">
    <source>
        <dbReference type="ARBA" id="ARBA00023204"/>
    </source>
</evidence>
<evidence type="ECO:0000256" key="4">
    <source>
        <dbReference type="ARBA" id="ARBA00022801"/>
    </source>
</evidence>
<proteinExistence type="inferred from homology"/>
<dbReference type="Pfam" id="PF03852">
    <property type="entry name" value="Vsr"/>
    <property type="match status" value="1"/>
</dbReference>
<dbReference type="EMBL" id="CP097463">
    <property type="protein sequence ID" value="WAX58535.1"/>
    <property type="molecule type" value="Genomic_DNA"/>
</dbReference>
<sequence>MNRDAAITSRIMAAVKNTGTRPELALRRELFRRGLRYRVRTRVLGHPDIVFPTERIACFVDGDRWHGNGWKIRGLESFEAEFGHRNAQFWKEKITRNMRRDQDVNRGLEHDGWTIVRVWASEVERDVTAVADRVETTVRASRQRRTDTGR</sequence>
<keyword evidence="3" id="KW-0227">DNA damage</keyword>
<evidence type="ECO:0000256" key="2">
    <source>
        <dbReference type="ARBA" id="ARBA00022759"/>
    </source>
</evidence>
<dbReference type="RefSeq" id="WP_269445074.1">
    <property type="nucleotide sequence ID" value="NZ_CP097463.1"/>
</dbReference>
<keyword evidence="5" id="KW-0234">DNA repair</keyword>
<keyword evidence="1" id="KW-0540">Nuclease</keyword>
<dbReference type="NCBIfam" id="TIGR00632">
    <property type="entry name" value="vsr"/>
    <property type="match status" value="1"/>
</dbReference>
<evidence type="ECO:0000313" key="8">
    <source>
        <dbReference type="Proteomes" id="UP001164693"/>
    </source>
</evidence>